<evidence type="ECO:0000313" key="4">
    <source>
        <dbReference type="Proteomes" id="UP001206128"/>
    </source>
</evidence>
<organism evidence="3 4">
    <name type="scientific">Goodfellowiella coeruleoviolacea</name>
    <dbReference type="NCBI Taxonomy" id="334858"/>
    <lineage>
        <taxon>Bacteria</taxon>
        <taxon>Bacillati</taxon>
        <taxon>Actinomycetota</taxon>
        <taxon>Actinomycetes</taxon>
        <taxon>Pseudonocardiales</taxon>
        <taxon>Pseudonocardiaceae</taxon>
        <taxon>Goodfellowiella</taxon>
    </lineage>
</organism>
<evidence type="ECO:0000313" key="3">
    <source>
        <dbReference type="EMBL" id="MCP2164585.1"/>
    </source>
</evidence>
<dbReference type="InterPro" id="IPR050447">
    <property type="entry name" value="Erg6_SMT_methyltransf"/>
</dbReference>
<dbReference type="InterPro" id="IPR013216">
    <property type="entry name" value="Methyltransf_11"/>
</dbReference>
<gene>
    <name evidence="3" type="ORF">LX83_001425</name>
</gene>
<dbReference type="InterPro" id="IPR029063">
    <property type="entry name" value="SAM-dependent_MTases_sf"/>
</dbReference>
<evidence type="ECO:0000259" key="2">
    <source>
        <dbReference type="Pfam" id="PF08241"/>
    </source>
</evidence>
<dbReference type="Pfam" id="PF08241">
    <property type="entry name" value="Methyltransf_11"/>
    <property type="match status" value="1"/>
</dbReference>
<comment type="caution">
    <text evidence="3">The sequence shown here is derived from an EMBL/GenBank/DDBJ whole genome shotgun (WGS) entry which is preliminary data.</text>
</comment>
<dbReference type="SUPFAM" id="SSF53335">
    <property type="entry name" value="S-adenosyl-L-methionine-dependent methyltransferases"/>
    <property type="match status" value="1"/>
</dbReference>
<dbReference type="EMBL" id="JAMTCK010000003">
    <property type="protein sequence ID" value="MCP2164585.1"/>
    <property type="molecule type" value="Genomic_DNA"/>
</dbReference>
<protein>
    <submittedName>
        <fullName evidence="3">Methyltransferase domain-containing protein</fullName>
    </submittedName>
</protein>
<proteinExistence type="predicted"/>
<dbReference type="GO" id="GO:0032259">
    <property type="term" value="P:methylation"/>
    <property type="evidence" value="ECO:0007669"/>
    <property type="project" value="UniProtKB-KW"/>
</dbReference>
<dbReference type="Gene3D" id="3.40.50.150">
    <property type="entry name" value="Vaccinia Virus protein VP39"/>
    <property type="match status" value="1"/>
</dbReference>
<dbReference type="Proteomes" id="UP001206128">
    <property type="component" value="Unassembled WGS sequence"/>
</dbReference>
<keyword evidence="4" id="KW-1185">Reference proteome</keyword>
<feature type="domain" description="Methyltransferase type 11" evidence="2">
    <location>
        <begin position="75"/>
        <end position="175"/>
    </location>
</feature>
<keyword evidence="1" id="KW-0808">Transferase</keyword>
<dbReference type="CDD" id="cd02440">
    <property type="entry name" value="AdoMet_MTases"/>
    <property type="match status" value="1"/>
</dbReference>
<sequence>MPDQQSRAARRFRLYGPDDLAAVPLFAGGFINFGYWRGIPLDAPLSVEQRVASQRALYRLVLDTLAVGPTDHVIEVGCGQGVGSALAVTDYHAALVRGVDVLSQQIDRARQRNAEVIAADPERLRFRQGSASAIPFPEASFTALLSVEAAQHFEDLPGFTAESFRVLRPGGRLVVSTFFATGPTHADPLAAMLQTFADGIDLATDIRALLDLLRGAGFTDVSAHSIGEAVWPGWDRWLSQTADDVWASNWLAAYRRGLLDYYLVSAHKPGEALSNP</sequence>
<evidence type="ECO:0000256" key="1">
    <source>
        <dbReference type="ARBA" id="ARBA00022679"/>
    </source>
</evidence>
<dbReference type="PANTHER" id="PTHR44068">
    <property type="entry name" value="ZGC:194242"/>
    <property type="match status" value="1"/>
</dbReference>
<name>A0AAE3KF62_9PSEU</name>
<keyword evidence="3" id="KW-0489">Methyltransferase</keyword>
<dbReference type="AlphaFoldDB" id="A0AAE3KF62"/>
<dbReference type="RefSeq" id="WP_253768385.1">
    <property type="nucleotide sequence ID" value="NZ_JAMTCK010000003.1"/>
</dbReference>
<dbReference type="PANTHER" id="PTHR44068:SF11">
    <property type="entry name" value="GERANYL DIPHOSPHATE 2-C-METHYLTRANSFERASE"/>
    <property type="match status" value="1"/>
</dbReference>
<reference evidence="3" key="1">
    <citation type="submission" date="2022-06" db="EMBL/GenBank/DDBJ databases">
        <title>Genomic Encyclopedia of Archaeal and Bacterial Type Strains, Phase II (KMG-II): from individual species to whole genera.</title>
        <authorList>
            <person name="Goeker M."/>
        </authorList>
    </citation>
    <scope>NUCLEOTIDE SEQUENCE</scope>
    <source>
        <strain evidence="3">DSM 43935</strain>
    </source>
</reference>
<dbReference type="GO" id="GO:0008757">
    <property type="term" value="F:S-adenosylmethionine-dependent methyltransferase activity"/>
    <property type="evidence" value="ECO:0007669"/>
    <property type="project" value="InterPro"/>
</dbReference>
<accession>A0AAE3KF62</accession>